<dbReference type="Pfam" id="PF13466">
    <property type="entry name" value="STAS_2"/>
    <property type="match status" value="1"/>
</dbReference>
<dbReference type="EMBL" id="JAAIYP010000027">
    <property type="protein sequence ID" value="NFV79356.1"/>
    <property type="molecule type" value="Genomic_DNA"/>
</dbReference>
<accession>A0A7C9QU33</accession>
<comment type="caution">
    <text evidence="2">The sequence shown here is derived from an EMBL/GenBank/DDBJ whole genome shotgun (WGS) entry which is preliminary data.</text>
</comment>
<dbReference type="SUPFAM" id="SSF52091">
    <property type="entry name" value="SpoIIaa-like"/>
    <property type="match status" value="1"/>
</dbReference>
<evidence type="ECO:0000313" key="3">
    <source>
        <dbReference type="Proteomes" id="UP000480684"/>
    </source>
</evidence>
<protein>
    <submittedName>
        <fullName evidence="2">STAS domain-containing protein</fullName>
    </submittedName>
</protein>
<dbReference type="AlphaFoldDB" id="A0A7C9QU33"/>
<dbReference type="InterPro" id="IPR002645">
    <property type="entry name" value="STAS_dom"/>
</dbReference>
<dbReference type="Proteomes" id="UP000480684">
    <property type="component" value="Unassembled WGS sequence"/>
</dbReference>
<reference evidence="2 3" key="1">
    <citation type="submission" date="2020-02" db="EMBL/GenBank/DDBJ databases">
        <authorList>
            <person name="Dziuba M."/>
            <person name="Kuznetsov B."/>
            <person name="Mardanov A."/>
            <person name="Ravin N."/>
            <person name="Grouzdev D."/>
        </authorList>
    </citation>
    <scope>NUCLEOTIDE SEQUENCE [LARGE SCALE GENOMIC DNA]</scope>
    <source>
        <strain evidence="2 3">SpK</strain>
    </source>
</reference>
<proteinExistence type="predicted"/>
<organism evidence="2 3">
    <name type="scientific">Magnetospirillum aberrantis SpK</name>
    <dbReference type="NCBI Taxonomy" id="908842"/>
    <lineage>
        <taxon>Bacteria</taxon>
        <taxon>Pseudomonadati</taxon>
        <taxon>Pseudomonadota</taxon>
        <taxon>Alphaproteobacteria</taxon>
        <taxon>Rhodospirillales</taxon>
        <taxon>Rhodospirillaceae</taxon>
        <taxon>Magnetospirillum</taxon>
    </lineage>
</organism>
<dbReference type="InterPro" id="IPR036513">
    <property type="entry name" value="STAS_dom_sf"/>
</dbReference>
<evidence type="ECO:0000259" key="1">
    <source>
        <dbReference type="PROSITE" id="PS50801"/>
    </source>
</evidence>
<gene>
    <name evidence="2" type="ORF">G4223_04440</name>
</gene>
<feature type="domain" description="STAS" evidence="1">
    <location>
        <begin position="1"/>
        <end position="66"/>
    </location>
</feature>
<name>A0A7C9QU33_9PROT</name>
<keyword evidence="3" id="KW-1185">Reference proteome</keyword>
<sequence length="81" mass="8325">MTKDAISSALAVSRRVVVDGSLVEDADIAIVQLLTAARSSAERLGAVLAFQAPSAALRTVLERAGVSVTIGDDPFWNGDAA</sequence>
<dbReference type="Gene3D" id="3.30.750.24">
    <property type="entry name" value="STAS domain"/>
    <property type="match status" value="1"/>
</dbReference>
<dbReference type="PROSITE" id="PS50801">
    <property type="entry name" value="STAS"/>
    <property type="match status" value="1"/>
</dbReference>
<dbReference type="InterPro" id="IPR058548">
    <property type="entry name" value="MlaB-like_STAS"/>
</dbReference>
<evidence type="ECO:0000313" key="2">
    <source>
        <dbReference type="EMBL" id="NFV79356.1"/>
    </source>
</evidence>